<comment type="caution">
    <text evidence="1">The sequence shown here is derived from an EMBL/GenBank/DDBJ whole genome shotgun (WGS) entry which is preliminary data.</text>
</comment>
<dbReference type="EMBL" id="JACEIK010000716">
    <property type="protein sequence ID" value="MCD7461296.1"/>
    <property type="molecule type" value="Genomic_DNA"/>
</dbReference>
<proteinExistence type="predicted"/>
<dbReference type="SUPFAM" id="SSF52047">
    <property type="entry name" value="RNI-like"/>
    <property type="match status" value="1"/>
</dbReference>
<evidence type="ECO:0000313" key="2">
    <source>
        <dbReference type="Proteomes" id="UP000823775"/>
    </source>
</evidence>
<dbReference type="InterPro" id="IPR032675">
    <property type="entry name" value="LRR_dom_sf"/>
</dbReference>
<sequence length="251" mass="28149">MPIREAFCKDFQDYANKKKSPAVVPKYQFDQIVTKFLLFHPGRIEKFKVTIPDFSSMVVPDVNKWILCLSQKNIKEINLRIQGECASCPVLQRILLRGCSGVCNFNISGSKLKKLSIKADDKFESISLENAPNLTEVSVLLEKVKIGRKGNPISDLVSFVNSLPKVKILRLNGKFLQFLTETPVPPMLPTLPNSLKILQVEGVNFTNVDQISAASRVKLKQEQVSGYLKLLDCTTLQTSSGQVNGYLRFRS</sequence>
<accession>A0ABS8SR08</accession>
<protein>
    <submittedName>
        <fullName evidence="1">Uncharacterized protein</fullName>
    </submittedName>
</protein>
<keyword evidence="2" id="KW-1185">Reference proteome</keyword>
<gene>
    <name evidence="1" type="ORF">HAX54_045833</name>
</gene>
<organism evidence="1 2">
    <name type="scientific">Datura stramonium</name>
    <name type="common">Jimsonweed</name>
    <name type="synonym">Common thornapple</name>
    <dbReference type="NCBI Taxonomy" id="4076"/>
    <lineage>
        <taxon>Eukaryota</taxon>
        <taxon>Viridiplantae</taxon>
        <taxon>Streptophyta</taxon>
        <taxon>Embryophyta</taxon>
        <taxon>Tracheophyta</taxon>
        <taxon>Spermatophyta</taxon>
        <taxon>Magnoliopsida</taxon>
        <taxon>eudicotyledons</taxon>
        <taxon>Gunneridae</taxon>
        <taxon>Pentapetalae</taxon>
        <taxon>asterids</taxon>
        <taxon>lamiids</taxon>
        <taxon>Solanales</taxon>
        <taxon>Solanaceae</taxon>
        <taxon>Solanoideae</taxon>
        <taxon>Datureae</taxon>
        <taxon>Datura</taxon>
    </lineage>
</organism>
<evidence type="ECO:0000313" key="1">
    <source>
        <dbReference type="EMBL" id="MCD7461296.1"/>
    </source>
</evidence>
<dbReference type="Proteomes" id="UP000823775">
    <property type="component" value="Unassembled WGS sequence"/>
</dbReference>
<dbReference type="Gene3D" id="3.80.10.10">
    <property type="entry name" value="Ribonuclease Inhibitor"/>
    <property type="match status" value="1"/>
</dbReference>
<name>A0ABS8SR08_DATST</name>
<reference evidence="1 2" key="1">
    <citation type="journal article" date="2021" name="BMC Genomics">
        <title>Datura genome reveals duplications of psychoactive alkaloid biosynthetic genes and high mutation rate following tissue culture.</title>
        <authorList>
            <person name="Rajewski A."/>
            <person name="Carter-House D."/>
            <person name="Stajich J."/>
            <person name="Litt A."/>
        </authorList>
    </citation>
    <scope>NUCLEOTIDE SEQUENCE [LARGE SCALE GENOMIC DNA]</scope>
    <source>
        <strain evidence="1">AR-01</strain>
    </source>
</reference>